<accession>A7TPR3</accession>
<dbReference type="HOGENOM" id="CLU_000604_61_8_1"/>
<dbReference type="InterPro" id="IPR027417">
    <property type="entry name" value="P-loop_NTPase"/>
</dbReference>
<dbReference type="OMA" id="HEMCEDA"/>
<keyword evidence="3" id="KW-0067">ATP-binding</keyword>
<dbReference type="EMBL" id="DS480446">
    <property type="protein sequence ID" value="EDO15765.1"/>
    <property type="molecule type" value="Genomic_DNA"/>
</dbReference>
<dbReference type="RefSeq" id="XP_001643623.1">
    <property type="nucleotide sequence ID" value="XM_001643573.1"/>
</dbReference>
<keyword evidence="2" id="KW-0547">Nucleotide-binding</keyword>
<dbReference type="GO" id="GO:0042626">
    <property type="term" value="F:ATPase-coupled transmembrane transporter activity"/>
    <property type="evidence" value="ECO:0007669"/>
    <property type="project" value="TreeGrafter"/>
</dbReference>
<proteinExistence type="predicted"/>
<evidence type="ECO:0000313" key="4">
    <source>
        <dbReference type="EMBL" id="EDO15765.1"/>
    </source>
</evidence>
<evidence type="ECO:0000313" key="5">
    <source>
        <dbReference type="Proteomes" id="UP000000267"/>
    </source>
</evidence>
<dbReference type="InterPro" id="IPR050173">
    <property type="entry name" value="ABC_transporter_C-like"/>
</dbReference>
<dbReference type="OrthoDB" id="6500128at2759"/>
<dbReference type="Gene3D" id="3.40.50.300">
    <property type="entry name" value="P-loop containing nucleotide triphosphate hydrolases"/>
    <property type="match status" value="1"/>
</dbReference>
<evidence type="ECO:0008006" key="6">
    <source>
        <dbReference type="Google" id="ProtNLM"/>
    </source>
</evidence>
<dbReference type="eggNOG" id="KOG0054">
    <property type="taxonomic scope" value="Eukaryota"/>
</dbReference>
<evidence type="ECO:0000256" key="2">
    <source>
        <dbReference type="ARBA" id="ARBA00022741"/>
    </source>
</evidence>
<dbReference type="GO" id="GO:0005524">
    <property type="term" value="F:ATP binding"/>
    <property type="evidence" value="ECO:0007669"/>
    <property type="project" value="UniProtKB-KW"/>
</dbReference>
<keyword evidence="1" id="KW-0677">Repeat</keyword>
<dbReference type="PANTHER" id="PTHR24223:SF353">
    <property type="entry name" value="ABC TRANSPORTER ATP-BINDING PROTEIN_PERMEASE VMR1-RELATED"/>
    <property type="match status" value="1"/>
</dbReference>
<dbReference type="PANTHER" id="PTHR24223">
    <property type="entry name" value="ATP-BINDING CASSETTE SUB-FAMILY C"/>
    <property type="match status" value="1"/>
</dbReference>
<name>A7TPR3_VANPO</name>
<sequence>MICLARALLRSTKILLIDEATASIDYEADAKLQETIQTEFQDVTIVAIAHRLQTIIDYDKILVLDAGQVIEYDHPYTLLKNESGHFYDICKESGNLNSLFAQAYASYSQT</sequence>
<reference evidence="4 5" key="1">
    <citation type="journal article" date="2007" name="Proc. Natl. Acad. Sci. U.S.A.">
        <title>Independent sorting-out of thousands of duplicated gene pairs in two yeast species descended from a whole-genome duplication.</title>
        <authorList>
            <person name="Scannell D.R."/>
            <person name="Frank A.C."/>
            <person name="Conant G.C."/>
            <person name="Byrne K.P."/>
            <person name="Woolfit M."/>
            <person name="Wolfe K.H."/>
        </authorList>
    </citation>
    <scope>NUCLEOTIDE SEQUENCE [LARGE SCALE GENOMIC DNA]</scope>
    <source>
        <strain evidence="5">ATCC 22028 / DSM 70294 / BCRC 21397 / CBS 2163 / NBRC 10782 / NRRL Y-8283 / UCD 57-17</strain>
    </source>
</reference>
<evidence type="ECO:0000256" key="3">
    <source>
        <dbReference type="ARBA" id="ARBA00022840"/>
    </source>
</evidence>
<dbReference type="SUPFAM" id="SSF52540">
    <property type="entry name" value="P-loop containing nucleoside triphosphate hydrolases"/>
    <property type="match status" value="1"/>
</dbReference>
<gene>
    <name evidence="4" type="ORF">Kpol_1049p23</name>
</gene>
<evidence type="ECO:0000256" key="1">
    <source>
        <dbReference type="ARBA" id="ARBA00022737"/>
    </source>
</evidence>
<protein>
    <recommendedName>
        <fullName evidence="6">ABC transporter domain-containing protein</fullName>
    </recommendedName>
</protein>
<dbReference type="KEGG" id="vpo:Kpol_1049p23"/>
<dbReference type="STRING" id="436907.A7TPR3"/>
<dbReference type="InParanoid" id="A7TPR3"/>
<organism evidence="5">
    <name type="scientific">Vanderwaltozyma polyspora (strain ATCC 22028 / DSM 70294 / BCRC 21397 / CBS 2163 / NBRC 10782 / NRRL Y-8283 / UCD 57-17)</name>
    <name type="common">Kluyveromyces polysporus</name>
    <dbReference type="NCBI Taxonomy" id="436907"/>
    <lineage>
        <taxon>Eukaryota</taxon>
        <taxon>Fungi</taxon>
        <taxon>Dikarya</taxon>
        <taxon>Ascomycota</taxon>
        <taxon>Saccharomycotina</taxon>
        <taxon>Saccharomycetes</taxon>
        <taxon>Saccharomycetales</taxon>
        <taxon>Saccharomycetaceae</taxon>
        <taxon>Vanderwaltozyma</taxon>
    </lineage>
</organism>
<dbReference type="AlphaFoldDB" id="A7TPR3"/>
<keyword evidence="5" id="KW-1185">Reference proteome</keyword>
<dbReference type="Proteomes" id="UP000000267">
    <property type="component" value="Unassembled WGS sequence"/>
</dbReference>
<dbReference type="GO" id="GO:0000329">
    <property type="term" value="C:fungal-type vacuole membrane"/>
    <property type="evidence" value="ECO:0007669"/>
    <property type="project" value="TreeGrafter"/>
</dbReference>
<dbReference type="GeneID" id="5543856"/>